<gene>
    <name evidence="2" type="ORF">RchiOBHm_Chr4g0389911</name>
</gene>
<keyword evidence="1" id="KW-1133">Transmembrane helix</keyword>
<evidence type="ECO:0000256" key="1">
    <source>
        <dbReference type="SAM" id="Phobius"/>
    </source>
</evidence>
<keyword evidence="3" id="KW-1185">Reference proteome</keyword>
<dbReference type="Proteomes" id="UP000238479">
    <property type="component" value="Chromosome 4"/>
</dbReference>
<keyword evidence="1" id="KW-0472">Membrane</keyword>
<proteinExistence type="predicted"/>
<name>A0A2P6QQ51_ROSCH</name>
<sequence length="145" mass="15746">MQCQIFFEMGHSAIKCLRRHHYGIQPPTCAAPKALSATIPTQPKPPSIATQPNNNAFQSQVKPLPFVHASPLSVPTHPHLQQALLKKIEALPTPGTCLFPSTPDKNMMNCRQASAYGAMGITFPHFLVGICILTCNLMFVSLPSA</sequence>
<dbReference type="Gramene" id="PRQ36301">
    <property type="protein sequence ID" value="PRQ36301"/>
    <property type="gene ID" value="RchiOBHm_Chr4g0389911"/>
</dbReference>
<dbReference type="EMBL" id="PDCK01000042">
    <property type="protein sequence ID" value="PRQ36301.1"/>
    <property type="molecule type" value="Genomic_DNA"/>
</dbReference>
<comment type="caution">
    <text evidence="2">The sequence shown here is derived from an EMBL/GenBank/DDBJ whole genome shotgun (WGS) entry which is preliminary data.</text>
</comment>
<organism evidence="2 3">
    <name type="scientific">Rosa chinensis</name>
    <name type="common">China rose</name>
    <dbReference type="NCBI Taxonomy" id="74649"/>
    <lineage>
        <taxon>Eukaryota</taxon>
        <taxon>Viridiplantae</taxon>
        <taxon>Streptophyta</taxon>
        <taxon>Embryophyta</taxon>
        <taxon>Tracheophyta</taxon>
        <taxon>Spermatophyta</taxon>
        <taxon>Magnoliopsida</taxon>
        <taxon>eudicotyledons</taxon>
        <taxon>Gunneridae</taxon>
        <taxon>Pentapetalae</taxon>
        <taxon>rosids</taxon>
        <taxon>fabids</taxon>
        <taxon>Rosales</taxon>
        <taxon>Rosaceae</taxon>
        <taxon>Rosoideae</taxon>
        <taxon>Rosoideae incertae sedis</taxon>
        <taxon>Rosa</taxon>
    </lineage>
</organism>
<evidence type="ECO:0000313" key="3">
    <source>
        <dbReference type="Proteomes" id="UP000238479"/>
    </source>
</evidence>
<dbReference type="AlphaFoldDB" id="A0A2P6QQ51"/>
<protein>
    <submittedName>
        <fullName evidence="2">Uncharacterized protein</fullName>
    </submittedName>
</protein>
<evidence type="ECO:0000313" key="2">
    <source>
        <dbReference type="EMBL" id="PRQ36301.1"/>
    </source>
</evidence>
<feature type="transmembrane region" description="Helical" evidence="1">
    <location>
        <begin position="115"/>
        <end position="139"/>
    </location>
</feature>
<accession>A0A2P6QQ51</accession>
<reference evidence="2 3" key="1">
    <citation type="journal article" date="2018" name="Nat. Genet.">
        <title>The Rosa genome provides new insights in the design of modern roses.</title>
        <authorList>
            <person name="Bendahmane M."/>
        </authorList>
    </citation>
    <scope>NUCLEOTIDE SEQUENCE [LARGE SCALE GENOMIC DNA]</scope>
    <source>
        <strain evidence="3">cv. Old Blush</strain>
    </source>
</reference>
<keyword evidence="1" id="KW-0812">Transmembrane</keyword>